<dbReference type="InterPro" id="IPR036068">
    <property type="entry name" value="Nicotinate_pribotase-like_C"/>
</dbReference>
<dbReference type="Gene3D" id="3.90.1170.20">
    <property type="entry name" value="Quinolinate phosphoribosyl transferase, N-terminal domain"/>
    <property type="match status" value="1"/>
</dbReference>
<dbReference type="PIRSF" id="PIRSF006250">
    <property type="entry name" value="NadC_ModD"/>
    <property type="match status" value="1"/>
</dbReference>
<dbReference type="InterPro" id="IPR027277">
    <property type="entry name" value="NadC/ModD"/>
</dbReference>
<comment type="pathway">
    <text evidence="2">Cofactor biosynthesis; NAD(+) biosynthesis; nicotinate D-ribonucleotide from quinolinate: step 1/1.</text>
</comment>
<evidence type="ECO:0000259" key="11">
    <source>
        <dbReference type="Pfam" id="PF02749"/>
    </source>
</evidence>
<dbReference type="FunFam" id="3.20.20.70:FF:000030">
    <property type="entry name" value="Nicotinate-nucleotide pyrophosphorylase, carboxylating"/>
    <property type="match status" value="1"/>
</dbReference>
<dbReference type="AlphaFoldDB" id="A0A858PX45"/>
<dbReference type="Proteomes" id="UP000500930">
    <property type="component" value="Chromosome"/>
</dbReference>
<protein>
    <recommendedName>
        <fullName evidence="4">nicotinate-nucleotide diphosphorylase (carboxylating)</fullName>
        <ecNumber evidence="4">2.4.2.19</ecNumber>
    </recommendedName>
    <alternativeName>
        <fullName evidence="8">Quinolinate phosphoribosyltransferase [decarboxylating]</fullName>
    </alternativeName>
</protein>
<evidence type="ECO:0000256" key="7">
    <source>
        <dbReference type="ARBA" id="ARBA00022679"/>
    </source>
</evidence>
<dbReference type="InterPro" id="IPR002638">
    <property type="entry name" value="Quinolinate_PRibosylTrfase_C"/>
</dbReference>
<evidence type="ECO:0000256" key="2">
    <source>
        <dbReference type="ARBA" id="ARBA00004893"/>
    </source>
</evidence>
<dbReference type="GO" id="GO:0004514">
    <property type="term" value="F:nicotinate-nucleotide diphosphorylase (carboxylating) activity"/>
    <property type="evidence" value="ECO:0007669"/>
    <property type="project" value="UniProtKB-EC"/>
</dbReference>
<dbReference type="Pfam" id="PF02749">
    <property type="entry name" value="QRPTase_N"/>
    <property type="match status" value="1"/>
</dbReference>
<feature type="domain" description="Quinolinate phosphoribosyl transferase C-terminal" evidence="10">
    <location>
        <begin position="105"/>
        <end position="269"/>
    </location>
</feature>
<dbReference type="NCBIfam" id="TIGR00078">
    <property type="entry name" value="nadC"/>
    <property type="match status" value="1"/>
</dbReference>
<evidence type="ECO:0000256" key="1">
    <source>
        <dbReference type="ARBA" id="ARBA00003237"/>
    </source>
</evidence>
<organism evidence="12 13">
    <name type="scientific">Anaplasma platys</name>
    <dbReference type="NCBI Taxonomy" id="949"/>
    <lineage>
        <taxon>Bacteria</taxon>
        <taxon>Pseudomonadati</taxon>
        <taxon>Pseudomonadota</taxon>
        <taxon>Alphaproteobacteria</taxon>
        <taxon>Rickettsiales</taxon>
        <taxon>Anaplasmataceae</taxon>
        <taxon>Anaplasma</taxon>
    </lineage>
</organism>
<evidence type="ECO:0000313" key="12">
    <source>
        <dbReference type="EMBL" id="QJC27154.1"/>
    </source>
</evidence>
<dbReference type="Gene3D" id="3.20.20.70">
    <property type="entry name" value="Aldolase class I"/>
    <property type="match status" value="1"/>
</dbReference>
<evidence type="ECO:0000256" key="9">
    <source>
        <dbReference type="PIRNR" id="PIRNR006250"/>
    </source>
</evidence>
<dbReference type="GO" id="GO:0009435">
    <property type="term" value="P:NAD+ biosynthetic process"/>
    <property type="evidence" value="ECO:0007669"/>
    <property type="project" value="UniProtKB-UniPathway"/>
</dbReference>
<keyword evidence="13" id="KW-1185">Reference proteome</keyword>
<reference evidence="12 13" key="1">
    <citation type="journal article" date="2020" name="Pathogens">
        <title>First Whole Genome Sequence of Anaplasma platys, an Obligate Intracellular Rickettsial Pathogen of Dogs.</title>
        <authorList>
            <person name="Llanes A."/>
            <person name="Rajeev S."/>
        </authorList>
    </citation>
    <scope>NUCLEOTIDE SEQUENCE [LARGE SCALE GENOMIC DNA]</scope>
    <source>
        <strain evidence="12 13">S3</strain>
    </source>
</reference>
<dbReference type="InterPro" id="IPR004393">
    <property type="entry name" value="NadC"/>
</dbReference>
<evidence type="ECO:0000256" key="3">
    <source>
        <dbReference type="ARBA" id="ARBA00009400"/>
    </source>
</evidence>
<evidence type="ECO:0000313" key="13">
    <source>
        <dbReference type="Proteomes" id="UP000500930"/>
    </source>
</evidence>
<evidence type="ECO:0000259" key="10">
    <source>
        <dbReference type="Pfam" id="PF01729"/>
    </source>
</evidence>
<dbReference type="KEGG" id="aplt:ANPL_00135"/>
<comment type="function">
    <text evidence="1">Involved in the catabolism of quinolinic acid (QA).</text>
</comment>
<dbReference type="InterPro" id="IPR022412">
    <property type="entry name" value="Quinolinate_PRibosylTrfase_N"/>
</dbReference>
<name>A0A858PX45_9RICK</name>
<dbReference type="InterPro" id="IPR013785">
    <property type="entry name" value="Aldolase_TIM"/>
</dbReference>
<comment type="similarity">
    <text evidence="3 9">Belongs to the NadC/ModD family.</text>
</comment>
<dbReference type="GO" id="GO:0005737">
    <property type="term" value="C:cytoplasm"/>
    <property type="evidence" value="ECO:0007669"/>
    <property type="project" value="TreeGrafter"/>
</dbReference>
<keyword evidence="5" id="KW-0662">Pyridine nucleotide biosynthesis</keyword>
<accession>A0A858PX45</accession>
<keyword evidence="6 9" id="KW-0328">Glycosyltransferase</keyword>
<dbReference type="SUPFAM" id="SSF54675">
    <property type="entry name" value="Nicotinate/Quinolinate PRTase N-terminal domain-like"/>
    <property type="match status" value="1"/>
</dbReference>
<dbReference type="InterPro" id="IPR037128">
    <property type="entry name" value="Quinolinate_PRibosylTase_N_sf"/>
</dbReference>
<dbReference type="PANTHER" id="PTHR32179">
    <property type="entry name" value="NICOTINATE-NUCLEOTIDE PYROPHOSPHORYLASE [CARBOXYLATING]"/>
    <property type="match status" value="1"/>
</dbReference>
<keyword evidence="7 9" id="KW-0808">Transferase</keyword>
<evidence type="ECO:0000256" key="5">
    <source>
        <dbReference type="ARBA" id="ARBA00022642"/>
    </source>
</evidence>
<dbReference type="Pfam" id="PF01729">
    <property type="entry name" value="QRPTase_C"/>
    <property type="match status" value="1"/>
</dbReference>
<feature type="domain" description="Quinolinate phosphoribosyl transferase N-terminal" evidence="11">
    <location>
        <begin position="19"/>
        <end position="103"/>
    </location>
</feature>
<dbReference type="UniPathway" id="UPA00253">
    <property type="reaction ID" value="UER00331"/>
</dbReference>
<gene>
    <name evidence="12" type="primary">nadC</name>
    <name evidence="12" type="ORF">ANPL_00135</name>
</gene>
<dbReference type="GO" id="GO:0034213">
    <property type="term" value="P:quinolinate catabolic process"/>
    <property type="evidence" value="ECO:0007669"/>
    <property type="project" value="TreeGrafter"/>
</dbReference>
<evidence type="ECO:0000256" key="6">
    <source>
        <dbReference type="ARBA" id="ARBA00022676"/>
    </source>
</evidence>
<evidence type="ECO:0000256" key="8">
    <source>
        <dbReference type="ARBA" id="ARBA00033102"/>
    </source>
</evidence>
<dbReference type="CDD" id="cd01572">
    <property type="entry name" value="QPRTase"/>
    <property type="match status" value="1"/>
</dbReference>
<dbReference type="RefSeq" id="WP_169192816.1">
    <property type="nucleotide sequence ID" value="NZ_CP046391.1"/>
</dbReference>
<proteinExistence type="inferred from homology"/>
<sequence length="271" mass="29687">MFEQLITYALAEDLDASGDVTTNCIISDQTSHFRVNAREDLVFAGAVVINNLLQMFPDCLSFTKEFPDGSIAYRGDCLFQGSGTTARILSIERVLLNLLQRASGIATITRQFVELVKSTNTEIRSTRKTAPGLRKFDLYAVRVGGGKSYRTGLYDGVMIKDNHIASCSGITACVRKIRDKLGDVVITVECDTLEQVEESLQNAIHTVMLDNMSIKDIRTAVALVKRRAKTEASGGITLQNVREIAECGVDYISVGCITNSVICKDIGLDFL</sequence>
<dbReference type="PANTHER" id="PTHR32179:SF3">
    <property type="entry name" value="NICOTINATE-NUCLEOTIDE PYROPHOSPHORYLASE [CARBOXYLATING]"/>
    <property type="match status" value="1"/>
</dbReference>
<dbReference type="SUPFAM" id="SSF51690">
    <property type="entry name" value="Nicotinate/Quinolinate PRTase C-terminal domain-like"/>
    <property type="match status" value="1"/>
</dbReference>
<evidence type="ECO:0000256" key="4">
    <source>
        <dbReference type="ARBA" id="ARBA00011944"/>
    </source>
</evidence>
<dbReference type="EMBL" id="CP046391">
    <property type="protein sequence ID" value="QJC27154.1"/>
    <property type="molecule type" value="Genomic_DNA"/>
</dbReference>
<dbReference type="EC" id="2.4.2.19" evidence="4"/>